<organism evidence="1 2">
    <name type="scientific">Ruminiclostridium sufflavum DSM 19573</name>
    <dbReference type="NCBI Taxonomy" id="1121337"/>
    <lineage>
        <taxon>Bacteria</taxon>
        <taxon>Bacillati</taxon>
        <taxon>Bacillota</taxon>
        <taxon>Clostridia</taxon>
        <taxon>Eubacteriales</taxon>
        <taxon>Oscillospiraceae</taxon>
        <taxon>Ruminiclostridium</taxon>
    </lineage>
</organism>
<keyword evidence="2" id="KW-1185">Reference proteome</keyword>
<sequence length="118" mass="13193">MKSPTLKIEEAVMVGLNCIEQGLDSKAIVKSFILKAVSQNSMPLQQSTLEELPISIFELFHSKLDIGFEIHDGKITSASIDNSEYIQSLFQLAEKGIDFGDMPDFGIIKMLRGDDKQW</sequence>
<evidence type="ECO:0000313" key="1">
    <source>
        <dbReference type="EMBL" id="PYG86712.1"/>
    </source>
</evidence>
<gene>
    <name evidence="1" type="ORF">LY28_02738</name>
</gene>
<name>A0A318XL48_9FIRM</name>
<dbReference type="OrthoDB" id="2083442at2"/>
<dbReference type="RefSeq" id="WP_110462739.1">
    <property type="nucleotide sequence ID" value="NZ_QKMR01000017.1"/>
</dbReference>
<dbReference type="EMBL" id="QKMR01000017">
    <property type="protein sequence ID" value="PYG86712.1"/>
    <property type="molecule type" value="Genomic_DNA"/>
</dbReference>
<comment type="caution">
    <text evidence="1">The sequence shown here is derived from an EMBL/GenBank/DDBJ whole genome shotgun (WGS) entry which is preliminary data.</text>
</comment>
<accession>A0A318XL48</accession>
<dbReference type="Proteomes" id="UP000248132">
    <property type="component" value="Unassembled WGS sequence"/>
</dbReference>
<evidence type="ECO:0000313" key="2">
    <source>
        <dbReference type="Proteomes" id="UP000248132"/>
    </source>
</evidence>
<proteinExistence type="predicted"/>
<dbReference type="AlphaFoldDB" id="A0A318XL48"/>
<reference evidence="1 2" key="1">
    <citation type="submission" date="2018-06" db="EMBL/GenBank/DDBJ databases">
        <title>Genomic Encyclopedia of Type Strains, Phase I: the one thousand microbial genomes (KMG-I) project.</title>
        <authorList>
            <person name="Kyrpides N."/>
        </authorList>
    </citation>
    <scope>NUCLEOTIDE SEQUENCE [LARGE SCALE GENOMIC DNA]</scope>
    <source>
        <strain evidence="1 2">DSM 19573</strain>
    </source>
</reference>
<protein>
    <submittedName>
        <fullName evidence="1">Uncharacterized protein</fullName>
    </submittedName>
</protein>